<feature type="compositionally biased region" description="Low complexity" evidence="1">
    <location>
        <begin position="1"/>
        <end position="19"/>
    </location>
</feature>
<dbReference type="PANTHER" id="PTHR33734:SF22">
    <property type="entry name" value="MEMBRANE-BOUND LYTIC MUREIN TRANSGLYCOSYLASE D"/>
    <property type="match status" value="1"/>
</dbReference>
<dbReference type="Gene3D" id="3.10.350.10">
    <property type="entry name" value="LysM domain"/>
    <property type="match status" value="1"/>
</dbReference>
<evidence type="ECO:0000313" key="3">
    <source>
        <dbReference type="EMBL" id="MDV2686993.1"/>
    </source>
</evidence>
<dbReference type="SUPFAM" id="SSF54106">
    <property type="entry name" value="LysM domain"/>
    <property type="match status" value="1"/>
</dbReference>
<name>A0ABU3XGH3_9BACI</name>
<evidence type="ECO:0000259" key="2">
    <source>
        <dbReference type="PROSITE" id="PS51782"/>
    </source>
</evidence>
<reference evidence="3 4" key="1">
    <citation type="submission" date="2023-10" db="EMBL/GenBank/DDBJ databases">
        <title>Screening of Alkalihalobacillus lindianensis BZ-TG-R113 and Its Alleviation of Salt Stress on Rapeseed Growth.</title>
        <authorList>
            <person name="Zhao B."/>
            <person name="Guo T."/>
        </authorList>
    </citation>
    <scope>NUCLEOTIDE SEQUENCE [LARGE SCALE GENOMIC DNA]</scope>
    <source>
        <strain evidence="3 4">BZ-TG-R113</strain>
    </source>
</reference>
<sequence>KVPGKAQPANKPAPTKPAASGGNAATHKPAPQATADYLIKSGDTLGKIAAQYHTTVNNLKSLNNLKSDFIRAGQKLKVPGKAQPANKPAPTKPATSNG</sequence>
<dbReference type="RefSeq" id="WP_317124047.1">
    <property type="nucleotide sequence ID" value="NZ_JAWJBA010000177.1"/>
</dbReference>
<evidence type="ECO:0000313" key="4">
    <source>
        <dbReference type="Proteomes" id="UP001287282"/>
    </source>
</evidence>
<feature type="non-terminal residue" evidence="3">
    <location>
        <position position="1"/>
    </location>
</feature>
<feature type="region of interest" description="Disordered" evidence="1">
    <location>
        <begin position="1"/>
        <end position="35"/>
    </location>
</feature>
<accession>A0ABU3XGH3</accession>
<dbReference type="PANTHER" id="PTHR33734">
    <property type="entry name" value="LYSM DOMAIN-CONTAINING GPI-ANCHORED PROTEIN 2"/>
    <property type="match status" value="1"/>
</dbReference>
<dbReference type="CDD" id="cd00118">
    <property type="entry name" value="LysM"/>
    <property type="match status" value="1"/>
</dbReference>
<protein>
    <submittedName>
        <fullName evidence="3">LysM peptidoglycan-binding domain-containing protein</fullName>
    </submittedName>
</protein>
<dbReference type="PROSITE" id="PS51782">
    <property type="entry name" value="LYSM"/>
    <property type="match status" value="1"/>
</dbReference>
<keyword evidence="4" id="KW-1185">Reference proteome</keyword>
<dbReference type="Pfam" id="PF01476">
    <property type="entry name" value="LysM"/>
    <property type="match status" value="1"/>
</dbReference>
<comment type="caution">
    <text evidence="3">The sequence shown here is derived from an EMBL/GenBank/DDBJ whole genome shotgun (WGS) entry which is preliminary data.</text>
</comment>
<dbReference type="InterPro" id="IPR018392">
    <property type="entry name" value="LysM"/>
</dbReference>
<dbReference type="Proteomes" id="UP001287282">
    <property type="component" value="Unassembled WGS sequence"/>
</dbReference>
<gene>
    <name evidence="3" type="ORF">RYX56_21825</name>
</gene>
<proteinExistence type="predicted"/>
<feature type="non-terminal residue" evidence="3">
    <location>
        <position position="98"/>
    </location>
</feature>
<feature type="region of interest" description="Disordered" evidence="1">
    <location>
        <begin position="74"/>
        <end position="98"/>
    </location>
</feature>
<feature type="domain" description="LysM" evidence="2">
    <location>
        <begin position="35"/>
        <end position="78"/>
    </location>
</feature>
<organism evidence="3 4">
    <name type="scientific">Alkalihalophilus lindianensis</name>
    <dbReference type="NCBI Taxonomy" id="1630542"/>
    <lineage>
        <taxon>Bacteria</taxon>
        <taxon>Bacillati</taxon>
        <taxon>Bacillota</taxon>
        <taxon>Bacilli</taxon>
        <taxon>Bacillales</taxon>
        <taxon>Bacillaceae</taxon>
        <taxon>Alkalihalophilus</taxon>
    </lineage>
</organism>
<dbReference type="EMBL" id="JAWJBA010000177">
    <property type="protein sequence ID" value="MDV2686993.1"/>
    <property type="molecule type" value="Genomic_DNA"/>
</dbReference>
<evidence type="ECO:0000256" key="1">
    <source>
        <dbReference type="SAM" id="MobiDB-lite"/>
    </source>
</evidence>
<feature type="compositionally biased region" description="Low complexity" evidence="1">
    <location>
        <begin position="81"/>
        <end position="98"/>
    </location>
</feature>
<dbReference type="SMART" id="SM00257">
    <property type="entry name" value="LysM"/>
    <property type="match status" value="1"/>
</dbReference>
<dbReference type="InterPro" id="IPR036779">
    <property type="entry name" value="LysM_dom_sf"/>
</dbReference>